<proteinExistence type="predicted"/>
<dbReference type="EMBL" id="MU864351">
    <property type="protein sequence ID" value="KAK4193388.1"/>
    <property type="molecule type" value="Genomic_DNA"/>
</dbReference>
<organism evidence="2 3">
    <name type="scientific">Podospora australis</name>
    <dbReference type="NCBI Taxonomy" id="1536484"/>
    <lineage>
        <taxon>Eukaryota</taxon>
        <taxon>Fungi</taxon>
        <taxon>Dikarya</taxon>
        <taxon>Ascomycota</taxon>
        <taxon>Pezizomycotina</taxon>
        <taxon>Sordariomycetes</taxon>
        <taxon>Sordariomycetidae</taxon>
        <taxon>Sordariales</taxon>
        <taxon>Podosporaceae</taxon>
        <taxon>Podospora</taxon>
    </lineage>
</organism>
<evidence type="ECO:0000256" key="1">
    <source>
        <dbReference type="SAM" id="MobiDB-lite"/>
    </source>
</evidence>
<reference evidence="2" key="1">
    <citation type="journal article" date="2023" name="Mol. Phylogenet. Evol.">
        <title>Genome-scale phylogeny and comparative genomics of the fungal order Sordariales.</title>
        <authorList>
            <person name="Hensen N."/>
            <person name="Bonometti L."/>
            <person name="Westerberg I."/>
            <person name="Brannstrom I.O."/>
            <person name="Guillou S."/>
            <person name="Cros-Aarteil S."/>
            <person name="Calhoun S."/>
            <person name="Haridas S."/>
            <person name="Kuo A."/>
            <person name="Mondo S."/>
            <person name="Pangilinan J."/>
            <person name="Riley R."/>
            <person name="LaButti K."/>
            <person name="Andreopoulos B."/>
            <person name="Lipzen A."/>
            <person name="Chen C."/>
            <person name="Yan M."/>
            <person name="Daum C."/>
            <person name="Ng V."/>
            <person name="Clum A."/>
            <person name="Steindorff A."/>
            <person name="Ohm R.A."/>
            <person name="Martin F."/>
            <person name="Silar P."/>
            <person name="Natvig D.O."/>
            <person name="Lalanne C."/>
            <person name="Gautier V."/>
            <person name="Ament-Velasquez S.L."/>
            <person name="Kruys A."/>
            <person name="Hutchinson M.I."/>
            <person name="Powell A.J."/>
            <person name="Barry K."/>
            <person name="Miller A.N."/>
            <person name="Grigoriev I.V."/>
            <person name="Debuchy R."/>
            <person name="Gladieux P."/>
            <person name="Hiltunen Thoren M."/>
            <person name="Johannesson H."/>
        </authorList>
    </citation>
    <scope>NUCLEOTIDE SEQUENCE</scope>
    <source>
        <strain evidence="2">PSN309</strain>
    </source>
</reference>
<reference evidence="2" key="2">
    <citation type="submission" date="2023-05" db="EMBL/GenBank/DDBJ databases">
        <authorList>
            <consortium name="Lawrence Berkeley National Laboratory"/>
            <person name="Steindorff A."/>
            <person name="Hensen N."/>
            <person name="Bonometti L."/>
            <person name="Westerberg I."/>
            <person name="Brannstrom I.O."/>
            <person name="Guillou S."/>
            <person name="Cros-Aarteil S."/>
            <person name="Calhoun S."/>
            <person name="Haridas S."/>
            <person name="Kuo A."/>
            <person name="Mondo S."/>
            <person name="Pangilinan J."/>
            <person name="Riley R."/>
            <person name="Labutti K."/>
            <person name="Andreopoulos B."/>
            <person name="Lipzen A."/>
            <person name="Chen C."/>
            <person name="Yanf M."/>
            <person name="Daum C."/>
            <person name="Ng V."/>
            <person name="Clum A."/>
            <person name="Ohm R."/>
            <person name="Martin F."/>
            <person name="Silar P."/>
            <person name="Natvig D."/>
            <person name="Lalanne C."/>
            <person name="Gautier V."/>
            <person name="Ament-Velasquez S.L."/>
            <person name="Kruys A."/>
            <person name="Hutchinson M.I."/>
            <person name="Powell A.J."/>
            <person name="Barry K."/>
            <person name="Miller A.N."/>
            <person name="Grigoriev I.V."/>
            <person name="Debuchy R."/>
            <person name="Gladieux P."/>
            <person name="Thoren M.H."/>
            <person name="Johannesson H."/>
        </authorList>
    </citation>
    <scope>NUCLEOTIDE SEQUENCE</scope>
    <source>
        <strain evidence="2">PSN309</strain>
    </source>
</reference>
<gene>
    <name evidence="2" type="ORF">QBC35DRAFT_446530</name>
</gene>
<sequence length="338" mass="38337">METESRASSQRRKGKGKGNERNTFECFFDLPIELQDQILNHICYFHEGIMVDDYEFPHTPGYLRYSSPLLGSSGSYAAGDTLQQLPLAECPQYRLGLPPVDLMLACSELYHRAKEIYYSRNTFYLDFRTLKHKRASQVVGYDAKGRVVRKGGHSRVDAFLIGDAKGAPRLAVKSLVVYFRKFGGHQVEKELIPAMKEMVLRGSLRRVRIDVMGDYTRSAAGSSIRDWNAARLTRANLSGNRALREVLVLLTDPYMQQGKMRVRRTNHGWFWCKFHDQESREVDSDEEGRSGCALLNEPPRNSTNSATGDGDWVEVDIDRLVQAYGGDSAEYKIKSFGT</sequence>
<feature type="region of interest" description="Disordered" evidence="1">
    <location>
        <begin position="282"/>
        <end position="310"/>
    </location>
</feature>
<dbReference type="Proteomes" id="UP001302126">
    <property type="component" value="Unassembled WGS sequence"/>
</dbReference>
<keyword evidence="3" id="KW-1185">Reference proteome</keyword>
<dbReference type="AlphaFoldDB" id="A0AAN7ANA1"/>
<accession>A0AAN7ANA1</accession>
<evidence type="ECO:0000313" key="2">
    <source>
        <dbReference type="EMBL" id="KAK4193388.1"/>
    </source>
</evidence>
<evidence type="ECO:0000313" key="3">
    <source>
        <dbReference type="Proteomes" id="UP001302126"/>
    </source>
</evidence>
<name>A0AAN7ANA1_9PEZI</name>
<protein>
    <submittedName>
        <fullName evidence="2">Uncharacterized protein</fullName>
    </submittedName>
</protein>
<comment type="caution">
    <text evidence="2">The sequence shown here is derived from an EMBL/GenBank/DDBJ whole genome shotgun (WGS) entry which is preliminary data.</text>
</comment>